<protein>
    <recommendedName>
        <fullName evidence="3">Transcription factor zinc-finger domain-containing protein</fullName>
    </recommendedName>
</protein>
<proteinExistence type="predicted"/>
<reference evidence="1 2" key="1">
    <citation type="journal article" date="2019" name="Int. J. Syst. Evol. Microbiol.">
        <title>The Global Catalogue of Microorganisms (GCM) 10K type strain sequencing project: providing services to taxonomists for standard genome sequencing and annotation.</title>
        <authorList>
            <consortium name="The Broad Institute Genomics Platform"/>
            <consortium name="The Broad Institute Genome Sequencing Center for Infectious Disease"/>
            <person name="Wu L."/>
            <person name="Ma J."/>
        </authorList>
    </citation>
    <scope>NUCLEOTIDE SEQUENCE [LARGE SCALE GENOMIC DNA]</scope>
    <source>
        <strain evidence="1 2">XZYJ18</strain>
    </source>
</reference>
<dbReference type="EMBL" id="JBHSHT010000001">
    <property type="protein sequence ID" value="MFC4824907.1"/>
    <property type="molecule type" value="Genomic_DNA"/>
</dbReference>
<keyword evidence="2" id="KW-1185">Reference proteome</keyword>
<dbReference type="RefSeq" id="WP_256567999.1">
    <property type="nucleotide sequence ID" value="NZ_CP100400.1"/>
</dbReference>
<dbReference type="Proteomes" id="UP001595945">
    <property type="component" value="Unassembled WGS sequence"/>
</dbReference>
<evidence type="ECO:0000313" key="1">
    <source>
        <dbReference type="EMBL" id="MFC4824907.1"/>
    </source>
</evidence>
<sequence length="42" mass="4517">MTTSESADGSRPPCPQCDAAVRFRTGIETCEQCGWVRVQGAD</sequence>
<organism evidence="1 2">
    <name type="scientific">Halorussus aquaticus</name>
    <dbReference type="NCBI Taxonomy" id="2953748"/>
    <lineage>
        <taxon>Archaea</taxon>
        <taxon>Methanobacteriati</taxon>
        <taxon>Methanobacteriota</taxon>
        <taxon>Stenosarchaea group</taxon>
        <taxon>Halobacteria</taxon>
        <taxon>Halobacteriales</taxon>
        <taxon>Haladaptataceae</taxon>
        <taxon>Halorussus</taxon>
    </lineage>
</organism>
<dbReference type="GeneID" id="73908171"/>
<accession>A0ABD5Q377</accession>
<gene>
    <name evidence="1" type="ORF">ACFO9K_11615</name>
</gene>
<name>A0ABD5Q377_9EURY</name>
<evidence type="ECO:0000313" key="2">
    <source>
        <dbReference type="Proteomes" id="UP001595945"/>
    </source>
</evidence>
<evidence type="ECO:0008006" key="3">
    <source>
        <dbReference type="Google" id="ProtNLM"/>
    </source>
</evidence>
<dbReference type="AlphaFoldDB" id="A0ABD5Q377"/>
<comment type="caution">
    <text evidence="1">The sequence shown here is derived from an EMBL/GenBank/DDBJ whole genome shotgun (WGS) entry which is preliminary data.</text>
</comment>